<evidence type="ECO:0000313" key="2">
    <source>
        <dbReference type="Proteomes" id="UP000076798"/>
    </source>
</evidence>
<organism evidence="1 2">
    <name type="scientific">Sistotremastrum suecicum HHB10207 ss-3</name>
    <dbReference type="NCBI Taxonomy" id="1314776"/>
    <lineage>
        <taxon>Eukaryota</taxon>
        <taxon>Fungi</taxon>
        <taxon>Dikarya</taxon>
        <taxon>Basidiomycota</taxon>
        <taxon>Agaricomycotina</taxon>
        <taxon>Agaricomycetes</taxon>
        <taxon>Sistotremastrales</taxon>
        <taxon>Sistotremastraceae</taxon>
        <taxon>Sistotremastrum</taxon>
    </lineage>
</organism>
<dbReference type="Proteomes" id="UP000076798">
    <property type="component" value="Unassembled WGS sequence"/>
</dbReference>
<sequence>MPFSQLPVEVHALIFEHYFADPKALVNARRWLAHTRLLCRINKYIRFLVFSPPFHEVWSRVYLQWPAKVIQWRLERSEGTALSVHLNTQECNAIKSRLKGWADFLSANMEKTRELNIALSLPQRALRGADISFFASAINTPAPLLSEFVLNLHPDARNIIVHLFASNAPRLRSASIYADPQFDLSHFPSLRQLKMLLTPNKVHELLWMLEDLHDLEELSLIGVDVDFQPHIPDQPMVQVHLPNCRSLTIKKMKSPTIKYLTSSFTMPELQRLSIHEIVVPNEYGVIKSSISEALSLLEHDTVSAHALHIALRPNHLFITSGDSSYSFSSDWSNLRNRFVSDADGGLLELAVTILSAFALQLLVSPKELIIENTLRTDNRTFARSALELVDLESLWHHVFPEYPSVETLQLVGDFSSLNRVLNSPVLHLPNLSNICVQKGSPFAETNLDNLVRFCHSRSPQIALSLPAP</sequence>
<accession>A0A165ZSD0</accession>
<dbReference type="AlphaFoldDB" id="A0A165ZSD0"/>
<dbReference type="EMBL" id="KV428174">
    <property type="protein sequence ID" value="KZT34586.1"/>
    <property type="molecule type" value="Genomic_DNA"/>
</dbReference>
<gene>
    <name evidence="1" type="ORF">SISSUDRAFT_1131751</name>
</gene>
<keyword evidence="2" id="KW-1185">Reference proteome</keyword>
<dbReference type="OrthoDB" id="2269034at2759"/>
<evidence type="ECO:0000313" key="1">
    <source>
        <dbReference type="EMBL" id="KZT34586.1"/>
    </source>
</evidence>
<name>A0A165ZSD0_9AGAM</name>
<reference evidence="1 2" key="1">
    <citation type="journal article" date="2016" name="Mol. Biol. Evol.">
        <title>Comparative Genomics of Early-Diverging Mushroom-Forming Fungi Provides Insights into the Origins of Lignocellulose Decay Capabilities.</title>
        <authorList>
            <person name="Nagy L.G."/>
            <person name="Riley R."/>
            <person name="Tritt A."/>
            <person name="Adam C."/>
            <person name="Daum C."/>
            <person name="Floudas D."/>
            <person name="Sun H."/>
            <person name="Yadav J.S."/>
            <person name="Pangilinan J."/>
            <person name="Larsson K.H."/>
            <person name="Matsuura K."/>
            <person name="Barry K."/>
            <person name="Labutti K."/>
            <person name="Kuo R."/>
            <person name="Ohm R.A."/>
            <person name="Bhattacharya S.S."/>
            <person name="Shirouzu T."/>
            <person name="Yoshinaga Y."/>
            <person name="Martin F.M."/>
            <person name="Grigoriev I.V."/>
            <person name="Hibbett D.S."/>
        </authorList>
    </citation>
    <scope>NUCLEOTIDE SEQUENCE [LARGE SCALE GENOMIC DNA]</scope>
    <source>
        <strain evidence="1 2">HHB10207 ss-3</strain>
    </source>
</reference>
<protein>
    <recommendedName>
        <fullName evidence="3">F-box domain-containing protein</fullName>
    </recommendedName>
</protein>
<proteinExistence type="predicted"/>
<evidence type="ECO:0008006" key="3">
    <source>
        <dbReference type="Google" id="ProtNLM"/>
    </source>
</evidence>